<dbReference type="Proteomes" id="UP000537204">
    <property type="component" value="Unassembled WGS sequence"/>
</dbReference>
<dbReference type="Gene3D" id="1.20.910.10">
    <property type="entry name" value="Heme oxygenase-like"/>
    <property type="match status" value="1"/>
</dbReference>
<dbReference type="GO" id="GO:0006788">
    <property type="term" value="P:heme oxidation"/>
    <property type="evidence" value="ECO:0007669"/>
    <property type="project" value="InterPro"/>
</dbReference>
<dbReference type="SUPFAM" id="SSF48613">
    <property type="entry name" value="Heme oxygenase-like"/>
    <property type="match status" value="1"/>
</dbReference>
<accession>A0A7W8ZHY8</accession>
<name>A0A7W8ZHY8_9SPHI</name>
<dbReference type="GO" id="GO:0004392">
    <property type="term" value="F:heme oxygenase (decyclizing) activity"/>
    <property type="evidence" value="ECO:0007669"/>
    <property type="project" value="InterPro"/>
</dbReference>
<dbReference type="InterPro" id="IPR016053">
    <property type="entry name" value="Haem_Oase-like"/>
</dbReference>
<dbReference type="Pfam" id="PF01126">
    <property type="entry name" value="Heme_oxygenase"/>
    <property type="match status" value="1"/>
</dbReference>
<dbReference type="CDD" id="cd19166">
    <property type="entry name" value="HemeO-bac"/>
    <property type="match status" value="1"/>
</dbReference>
<dbReference type="EMBL" id="JACHCE010000001">
    <property type="protein sequence ID" value="MBB5634362.1"/>
    <property type="molecule type" value="Genomic_DNA"/>
</dbReference>
<protein>
    <submittedName>
        <fullName evidence="1">Heme oxygenase</fullName>
    </submittedName>
</protein>
<comment type="caution">
    <text evidence="1">The sequence shown here is derived from an EMBL/GenBank/DDBJ whole genome shotgun (WGS) entry which is preliminary data.</text>
</comment>
<dbReference type="InterPro" id="IPR016084">
    <property type="entry name" value="Haem_Oase-like_multi-hlx"/>
</dbReference>
<dbReference type="AlphaFoldDB" id="A0A7W8ZHY8"/>
<gene>
    <name evidence="1" type="ORF">HDE68_000247</name>
</gene>
<organism evidence="1 2">
    <name type="scientific">Pedobacter cryoconitis</name>
    <dbReference type="NCBI Taxonomy" id="188932"/>
    <lineage>
        <taxon>Bacteria</taxon>
        <taxon>Pseudomonadati</taxon>
        <taxon>Bacteroidota</taxon>
        <taxon>Sphingobacteriia</taxon>
        <taxon>Sphingobacteriales</taxon>
        <taxon>Sphingobacteriaceae</taxon>
        <taxon>Pedobacter</taxon>
    </lineage>
</organism>
<evidence type="ECO:0000313" key="1">
    <source>
        <dbReference type="EMBL" id="MBB5634362.1"/>
    </source>
</evidence>
<proteinExistence type="predicted"/>
<sequence>MKSIRSQKDYVELLKQFYTYFNRLEHAIEPFITDEILPDRAERRHSGFLAKDIISLGGTTDDIPVPKVPEINNPVQALGALYVMEGSIMGGPIIVQMLKKYGITTGTSFFSGYGSETPIKWACFMESLNKNIMASAQQEVIETAVDTFDRFAFVLNNH</sequence>
<reference evidence="1 2" key="1">
    <citation type="submission" date="2020-08" db="EMBL/GenBank/DDBJ databases">
        <title>Genomic Encyclopedia of Type Strains, Phase IV (KMG-V): Genome sequencing to study the core and pangenomes of soil and plant-associated prokaryotes.</title>
        <authorList>
            <person name="Whitman W."/>
        </authorList>
    </citation>
    <scope>NUCLEOTIDE SEQUENCE [LARGE SCALE GENOMIC DNA]</scope>
    <source>
        <strain evidence="1 2">S3M1</strain>
    </source>
</reference>
<evidence type="ECO:0000313" key="2">
    <source>
        <dbReference type="Proteomes" id="UP000537204"/>
    </source>
</evidence>